<sequence>MPTNRFPFFLLPTAAIPSLLLRFPHYRCYPRARLRPPSIPESSTACLELDAAILEFSSTPPAPSSSPAERSPPPTSRPVIVSIESPCPPITQRGSRRRRTWTEEIFSSTFASL</sequence>
<dbReference type="EMBL" id="CM017323">
    <property type="protein sequence ID" value="KAE8023750.1"/>
    <property type="molecule type" value="Genomic_DNA"/>
</dbReference>
<name>A0A5N6R3E7_9ROSI</name>
<proteinExistence type="predicted"/>
<accession>A0A5N6R3E7</accession>
<evidence type="ECO:0000313" key="2">
    <source>
        <dbReference type="EMBL" id="KAE8023750.1"/>
    </source>
</evidence>
<protein>
    <submittedName>
        <fullName evidence="2">Uncharacterized protein</fullName>
    </submittedName>
</protein>
<dbReference type="Proteomes" id="UP000327013">
    <property type="component" value="Chromosome 3"/>
</dbReference>
<evidence type="ECO:0000313" key="3">
    <source>
        <dbReference type="Proteomes" id="UP000327013"/>
    </source>
</evidence>
<keyword evidence="3" id="KW-1185">Reference proteome</keyword>
<reference evidence="2 3" key="1">
    <citation type="submission" date="2019-06" db="EMBL/GenBank/DDBJ databases">
        <title>A chromosomal-level reference genome of Carpinus fangiana (Coryloideae, Betulaceae).</title>
        <authorList>
            <person name="Yang X."/>
            <person name="Wang Z."/>
            <person name="Zhang L."/>
            <person name="Hao G."/>
            <person name="Liu J."/>
            <person name="Yang Y."/>
        </authorList>
    </citation>
    <scope>NUCLEOTIDE SEQUENCE [LARGE SCALE GENOMIC DNA]</scope>
    <source>
        <strain evidence="2">Cfa_2016G</strain>
        <tissue evidence="2">Leaf</tissue>
    </source>
</reference>
<organism evidence="2 3">
    <name type="scientific">Carpinus fangiana</name>
    <dbReference type="NCBI Taxonomy" id="176857"/>
    <lineage>
        <taxon>Eukaryota</taxon>
        <taxon>Viridiplantae</taxon>
        <taxon>Streptophyta</taxon>
        <taxon>Embryophyta</taxon>
        <taxon>Tracheophyta</taxon>
        <taxon>Spermatophyta</taxon>
        <taxon>Magnoliopsida</taxon>
        <taxon>eudicotyledons</taxon>
        <taxon>Gunneridae</taxon>
        <taxon>Pentapetalae</taxon>
        <taxon>rosids</taxon>
        <taxon>fabids</taxon>
        <taxon>Fagales</taxon>
        <taxon>Betulaceae</taxon>
        <taxon>Carpinus</taxon>
    </lineage>
</organism>
<feature type="region of interest" description="Disordered" evidence="1">
    <location>
        <begin position="57"/>
        <end position="99"/>
    </location>
</feature>
<dbReference type="AlphaFoldDB" id="A0A5N6R3E7"/>
<gene>
    <name evidence="2" type="ORF">FH972_009418</name>
</gene>
<feature type="compositionally biased region" description="Pro residues" evidence="1">
    <location>
        <begin position="60"/>
        <end position="76"/>
    </location>
</feature>
<evidence type="ECO:0000256" key="1">
    <source>
        <dbReference type="SAM" id="MobiDB-lite"/>
    </source>
</evidence>